<dbReference type="Pfam" id="PF13618">
    <property type="entry name" value="Gluconate_2-dh3"/>
    <property type="match status" value="1"/>
</dbReference>
<dbReference type="Proteomes" id="UP001243846">
    <property type="component" value="Unassembled WGS sequence"/>
</dbReference>
<proteinExistence type="predicted"/>
<evidence type="ECO:0000313" key="2">
    <source>
        <dbReference type="Proteomes" id="UP001243846"/>
    </source>
</evidence>
<comment type="caution">
    <text evidence="1">The sequence shown here is derived from an EMBL/GenBank/DDBJ whole genome shotgun (WGS) entry which is preliminary data.</text>
</comment>
<keyword evidence="2" id="KW-1185">Reference proteome</keyword>
<name>A0ABT8D897_9RHOB</name>
<protein>
    <submittedName>
        <fullName evidence="1">Gluconate 2-dehydrogenase subunit 3 family protein</fullName>
        <ecNumber evidence="1">1.-.-.-</ecNumber>
    </submittedName>
</protein>
<accession>A0ABT8D897</accession>
<dbReference type="EMBL" id="JAUFRC010000001">
    <property type="protein sequence ID" value="MDN3712501.1"/>
    <property type="molecule type" value="Genomic_DNA"/>
</dbReference>
<reference evidence="2" key="1">
    <citation type="journal article" date="2019" name="Int. J. Syst. Evol. Microbiol.">
        <title>The Global Catalogue of Microorganisms (GCM) 10K type strain sequencing project: providing services to taxonomists for standard genome sequencing and annotation.</title>
        <authorList>
            <consortium name="The Broad Institute Genomics Platform"/>
            <consortium name="The Broad Institute Genome Sequencing Center for Infectious Disease"/>
            <person name="Wu L."/>
            <person name="Ma J."/>
        </authorList>
    </citation>
    <scope>NUCLEOTIDE SEQUENCE [LARGE SCALE GENOMIC DNA]</scope>
    <source>
        <strain evidence="2">CECT 8482</strain>
    </source>
</reference>
<evidence type="ECO:0000313" key="1">
    <source>
        <dbReference type="EMBL" id="MDN3712501.1"/>
    </source>
</evidence>
<dbReference type="EC" id="1.-.-.-" evidence="1"/>
<sequence length="218" mass="24135">MLPLAAASGALALDAGPAPAQEAQPAYQPVFFTADEWAFLTAACDRLIPSDEVGPGAVELGTVEFIDRHMQTPYASGAIWYMAGPFQDSDDPNFGYQGRLTVKEILRAGIGDTDAWCRANRDGKTFAELSHEEQEAILTELQERKIELPNVPVRYFWQHLLAETRYGYFSDPIHGGNKGMGSWKMIGYPGMRADFTDWVGVRDKPYPFGPVDLMGRRG</sequence>
<dbReference type="GO" id="GO:0016491">
    <property type="term" value="F:oxidoreductase activity"/>
    <property type="evidence" value="ECO:0007669"/>
    <property type="project" value="UniProtKB-KW"/>
</dbReference>
<organism evidence="1 2">
    <name type="scientific">Paracoccus cavernae</name>
    <dbReference type="NCBI Taxonomy" id="1571207"/>
    <lineage>
        <taxon>Bacteria</taxon>
        <taxon>Pseudomonadati</taxon>
        <taxon>Pseudomonadota</taxon>
        <taxon>Alphaproteobacteria</taxon>
        <taxon>Rhodobacterales</taxon>
        <taxon>Paracoccaceae</taxon>
        <taxon>Paracoccus</taxon>
    </lineage>
</organism>
<dbReference type="InterPro" id="IPR027056">
    <property type="entry name" value="Gluconate_2DH_su3"/>
</dbReference>
<keyword evidence="1" id="KW-0560">Oxidoreductase</keyword>
<gene>
    <name evidence="1" type="ORF">QWZ10_13435</name>
</gene>